<dbReference type="Proteomes" id="UP000054359">
    <property type="component" value="Unassembled WGS sequence"/>
</dbReference>
<sequence>MVHDGIFSYVYNMPGFNLVTYPDPEELKAFHHNFYMPISHAASYFTGILVGYLLATKPELKISKRFLILGWLIAITLTSCVVFGPRKWQSGIEPTTAELIAYGSTYKFAFALGVAWTVVCCFAGQGGVADVWAFVHQLPPCCYRQYDG</sequence>
<evidence type="ECO:0000313" key="2">
    <source>
        <dbReference type="EMBL" id="KFM80996.1"/>
    </source>
</evidence>
<feature type="non-terminal residue" evidence="2">
    <location>
        <position position="148"/>
    </location>
</feature>
<keyword evidence="1" id="KW-0472">Membrane</keyword>
<dbReference type="OMA" id="YMPISHA"/>
<evidence type="ECO:0000256" key="1">
    <source>
        <dbReference type="SAM" id="Phobius"/>
    </source>
</evidence>
<protein>
    <recommendedName>
        <fullName evidence="4">Nose resistant to fluoxetine protein 6</fullName>
    </recommendedName>
</protein>
<proteinExistence type="predicted"/>
<feature type="transmembrane region" description="Helical" evidence="1">
    <location>
        <begin position="66"/>
        <end position="88"/>
    </location>
</feature>
<gene>
    <name evidence="2" type="ORF">X975_05618</name>
</gene>
<dbReference type="OrthoDB" id="6428541at2759"/>
<dbReference type="EMBL" id="KK121671">
    <property type="protein sequence ID" value="KFM80996.1"/>
    <property type="molecule type" value="Genomic_DNA"/>
</dbReference>
<reference evidence="2 3" key="1">
    <citation type="submission" date="2013-11" db="EMBL/GenBank/DDBJ databases">
        <title>Genome sequencing of Stegodyphus mimosarum.</title>
        <authorList>
            <person name="Bechsgaard J."/>
        </authorList>
    </citation>
    <scope>NUCLEOTIDE SEQUENCE [LARGE SCALE GENOMIC DNA]</scope>
</reference>
<feature type="transmembrane region" description="Helical" evidence="1">
    <location>
        <begin position="34"/>
        <end position="54"/>
    </location>
</feature>
<organism evidence="2 3">
    <name type="scientific">Stegodyphus mimosarum</name>
    <name type="common">African social velvet spider</name>
    <dbReference type="NCBI Taxonomy" id="407821"/>
    <lineage>
        <taxon>Eukaryota</taxon>
        <taxon>Metazoa</taxon>
        <taxon>Ecdysozoa</taxon>
        <taxon>Arthropoda</taxon>
        <taxon>Chelicerata</taxon>
        <taxon>Arachnida</taxon>
        <taxon>Araneae</taxon>
        <taxon>Araneomorphae</taxon>
        <taxon>Entelegynae</taxon>
        <taxon>Eresoidea</taxon>
        <taxon>Eresidae</taxon>
        <taxon>Stegodyphus</taxon>
    </lineage>
</organism>
<name>A0A087UUF7_STEMI</name>
<dbReference type="AlphaFoldDB" id="A0A087UUF7"/>
<keyword evidence="1" id="KW-0812">Transmembrane</keyword>
<dbReference type="PANTHER" id="PTHR11161">
    <property type="entry name" value="O-ACYLTRANSFERASE"/>
    <property type="match status" value="1"/>
</dbReference>
<evidence type="ECO:0008006" key="4">
    <source>
        <dbReference type="Google" id="ProtNLM"/>
    </source>
</evidence>
<evidence type="ECO:0000313" key="3">
    <source>
        <dbReference type="Proteomes" id="UP000054359"/>
    </source>
</evidence>
<feature type="transmembrane region" description="Helical" evidence="1">
    <location>
        <begin position="108"/>
        <end position="135"/>
    </location>
</feature>
<accession>A0A087UUF7</accession>
<dbReference type="PANTHER" id="PTHR11161:SF0">
    <property type="entry name" value="O-ACYLTRANSFERASE LIKE PROTEIN"/>
    <property type="match status" value="1"/>
</dbReference>
<keyword evidence="3" id="KW-1185">Reference proteome</keyword>
<keyword evidence="1" id="KW-1133">Transmembrane helix</keyword>
<dbReference type="InterPro" id="IPR052728">
    <property type="entry name" value="O2_lipid_transport_reg"/>
</dbReference>